<dbReference type="SUPFAM" id="SSF55811">
    <property type="entry name" value="Nudix"/>
    <property type="match status" value="1"/>
</dbReference>
<dbReference type="Pfam" id="PF00293">
    <property type="entry name" value="NUDIX"/>
    <property type="match status" value="1"/>
</dbReference>
<comment type="caution">
    <text evidence="5">The sequence shown here is derived from an EMBL/GenBank/DDBJ whole genome shotgun (WGS) entry which is preliminary data.</text>
</comment>
<dbReference type="PANTHER" id="PTHR21340">
    <property type="entry name" value="DIADENOSINE 5,5-P1,P4-TETRAPHOSPHATE PYROPHOSPHOHYDROLASE MUTT"/>
    <property type="match status" value="1"/>
</dbReference>
<evidence type="ECO:0000259" key="4">
    <source>
        <dbReference type="PROSITE" id="PS51462"/>
    </source>
</evidence>
<gene>
    <name evidence="5" type="ORF">OJ962_25895</name>
</gene>
<evidence type="ECO:0000256" key="2">
    <source>
        <dbReference type="ARBA" id="ARBA00022801"/>
    </source>
</evidence>
<sequence length="131" mass="15041">MEPEEAEVKAAGGVVRREDGAIAVVHRPRYDDWSLPKGKLDPGETWEEAALREVFEETGLRCKLGKELSPTFYRDRKGRSKAVRYWLMKLVDEGKFKPNDEVDEIRWLPPKKAAKLLSYPRDAELAEEVAK</sequence>
<evidence type="ECO:0000313" key="5">
    <source>
        <dbReference type="EMBL" id="MDA0140955.1"/>
    </source>
</evidence>
<comment type="similarity">
    <text evidence="1 3">Belongs to the Nudix hydrolase family.</text>
</comment>
<dbReference type="InterPro" id="IPR051325">
    <property type="entry name" value="Nudix_hydrolase_domain"/>
</dbReference>
<keyword evidence="2 3" id="KW-0378">Hydrolase</keyword>
<organism evidence="5 6">
    <name type="scientific">Solirubrobacter deserti</name>
    <dbReference type="NCBI Taxonomy" id="2282478"/>
    <lineage>
        <taxon>Bacteria</taxon>
        <taxon>Bacillati</taxon>
        <taxon>Actinomycetota</taxon>
        <taxon>Thermoleophilia</taxon>
        <taxon>Solirubrobacterales</taxon>
        <taxon>Solirubrobacteraceae</taxon>
        <taxon>Solirubrobacter</taxon>
    </lineage>
</organism>
<dbReference type="Proteomes" id="UP001147700">
    <property type="component" value="Unassembled WGS sequence"/>
</dbReference>
<dbReference type="PROSITE" id="PS51462">
    <property type="entry name" value="NUDIX"/>
    <property type="match status" value="1"/>
</dbReference>
<accession>A0ABT4RQW1</accession>
<dbReference type="Gene3D" id="3.90.79.10">
    <property type="entry name" value="Nucleoside Triphosphate Pyrophosphohydrolase"/>
    <property type="match status" value="1"/>
</dbReference>
<name>A0ABT4RQW1_9ACTN</name>
<reference evidence="5" key="1">
    <citation type="submission" date="2022-10" db="EMBL/GenBank/DDBJ databases">
        <title>The WGS of Solirubrobacter sp. CPCC 204708.</title>
        <authorList>
            <person name="Jiang Z."/>
        </authorList>
    </citation>
    <scope>NUCLEOTIDE SEQUENCE</scope>
    <source>
        <strain evidence="5">CPCC 204708</strain>
    </source>
</reference>
<dbReference type="InterPro" id="IPR015797">
    <property type="entry name" value="NUDIX_hydrolase-like_dom_sf"/>
</dbReference>
<protein>
    <submittedName>
        <fullName evidence="5">NUDIX hydrolase</fullName>
    </submittedName>
</protein>
<dbReference type="CDD" id="cd03673">
    <property type="entry name" value="NUDIX_Ap6A_hydrolase"/>
    <property type="match status" value="1"/>
</dbReference>
<dbReference type="PRINTS" id="PR00502">
    <property type="entry name" value="NUDIXFAMILY"/>
</dbReference>
<evidence type="ECO:0000256" key="3">
    <source>
        <dbReference type="RuleBase" id="RU003476"/>
    </source>
</evidence>
<dbReference type="EMBL" id="JAPCID010000048">
    <property type="protein sequence ID" value="MDA0140955.1"/>
    <property type="molecule type" value="Genomic_DNA"/>
</dbReference>
<feature type="domain" description="Nudix hydrolase" evidence="4">
    <location>
        <begin position="6"/>
        <end position="131"/>
    </location>
</feature>
<dbReference type="InterPro" id="IPR000086">
    <property type="entry name" value="NUDIX_hydrolase_dom"/>
</dbReference>
<dbReference type="InterPro" id="IPR020476">
    <property type="entry name" value="Nudix_hydrolase"/>
</dbReference>
<dbReference type="RefSeq" id="WP_202957743.1">
    <property type="nucleotide sequence ID" value="NZ_JAPCID010000048.1"/>
</dbReference>
<proteinExistence type="inferred from homology"/>
<dbReference type="InterPro" id="IPR020084">
    <property type="entry name" value="NUDIX_hydrolase_CS"/>
</dbReference>
<evidence type="ECO:0000313" key="6">
    <source>
        <dbReference type="Proteomes" id="UP001147700"/>
    </source>
</evidence>
<evidence type="ECO:0000256" key="1">
    <source>
        <dbReference type="ARBA" id="ARBA00005582"/>
    </source>
</evidence>
<dbReference type="PROSITE" id="PS00893">
    <property type="entry name" value="NUDIX_BOX"/>
    <property type="match status" value="1"/>
</dbReference>
<keyword evidence="6" id="KW-1185">Reference proteome</keyword>
<dbReference type="PANTHER" id="PTHR21340:SF0">
    <property type="entry name" value="BIS(5'-NUCLEOSYL)-TETRAPHOSPHATASE [ASYMMETRICAL]"/>
    <property type="match status" value="1"/>
</dbReference>
<dbReference type="GO" id="GO:0016787">
    <property type="term" value="F:hydrolase activity"/>
    <property type="evidence" value="ECO:0007669"/>
    <property type="project" value="UniProtKB-KW"/>
</dbReference>